<sequence>MKNDLENSEWMNEAPHLAGLSVKHPFSIPEGYFEGLPSDIHEAIFLDGLKTDSPTSGFKTPEGYFDSLSTKIQAEVVGYTVPQDYFQQLQQKIAAKTTNEKVAKTIRLWHSKALKYASAACFVLISGLGVYFYQNNNHPPMLSADAATEQMLFDIDENTIIDHIQANSLSQEHPSVPEADLENYILSNYSQNDIASDL</sequence>
<evidence type="ECO:0000256" key="1">
    <source>
        <dbReference type="SAM" id="Phobius"/>
    </source>
</evidence>
<protein>
    <submittedName>
        <fullName evidence="2">Uncharacterized protein</fullName>
    </submittedName>
</protein>
<proteinExistence type="predicted"/>
<dbReference type="EMBL" id="WNXC01000003">
    <property type="protein sequence ID" value="MBB2149390.1"/>
    <property type="molecule type" value="Genomic_DNA"/>
</dbReference>
<dbReference type="RefSeq" id="WP_182956929.1">
    <property type="nucleotide sequence ID" value="NZ_WNXC01000003.1"/>
</dbReference>
<organism evidence="2 3">
    <name type="scientific">Pedobacter gandavensis</name>
    <dbReference type="NCBI Taxonomy" id="2679963"/>
    <lineage>
        <taxon>Bacteria</taxon>
        <taxon>Pseudomonadati</taxon>
        <taxon>Bacteroidota</taxon>
        <taxon>Sphingobacteriia</taxon>
        <taxon>Sphingobacteriales</taxon>
        <taxon>Sphingobacteriaceae</taxon>
        <taxon>Pedobacter</taxon>
    </lineage>
</organism>
<keyword evidence="1" id="KW-0812">Transmembrane</keyword>
<evidence type="ECO:0000313" key="2">
    <source>
        <dbReference type="EMBL" id="MBB2149390.1"/>
    </source>
</evidence>
<evidence type="ECO:0000313" key="3">
    <source>
        <dbReference type="Proteomes" id="UP000636110"/>
    </source>
</evidence>
<keyword evidence="3" id="KW-1185">Reference proteome</keyword>
<dbReference type="Proteomes" id="UP000636110">
    <property type="component" value="Unassembled WGS sequence"/>
</dbReference>
<keyword evidence="1" id="KW-1133">Transmembrane helix</keyword>
<comment type="caution">
    <text evidence="2">The sequence shown here is derived from an EMBL/GenBank/DDBJ whole genome shotgun (WGS) entry which is preliminary data.</text>
</comment>
<name>A0ABR6EVT7_9SPHI</name>
<feature type="transmembrane region" description="Helical" evidence="1">
    <location>
        <begin position="113"/>
        <end position="133"/>
    </location>
</feature>
<accession>A0ABR6EVT7</accession>
<keyword evidence="1" id="KW-0472">Membrane</keyword>
<gene>
    <name evidence="2" type="ORF">GM920_10770</name>
</gene>
<reference evidence="2 3" key="1">
    <citation type="submission" date="2019-11" db="EMBL/GenBank/DDBJ databases">
        <title>Description of Pedobacter sp. LMG 31462T.</title>
        <authorList>
            <person name="Carlier A."/>
            <person name="Qi S."/>
            <person name="Vandamme P."/>
        </authorList>
    </citation>
    <scope>NUCLEOTIDE SEQUENCE [LARGE SCALE GENOMIC DNA]</scope>
    <source>
        <strain evidence="2 3">LMG 31462</strain>
    </source>
</reference>